<dbReference type="Proteomes" id="UP000075420">
    <property type="component" value="Unassembled WGS sequence"/>
</dbReference>
<feature type="region of interest" description="Disordered" evidence="1">
    <location>
        <begin position="1"/>
        <end position="24"/>
    </location>
</feature>
<dbReference type="AlphaFoldDB" id="A0A150PTT2"/>
<accession>A0A150PTT2</accession>
<reference evidence="2 3" key="1">
    <citation type="submission" date="2014-02" db="EMBL/GenBank/DDBJ databases">
        <title>The small core and large imbalanced accessory genome model reveals a collaborative survival strategy of Sorangium cellulosum strains in nature.</title>
        <authorList>
            <person name="Han K."/>
            <person name="Peng R."/>
            <person name="Blom J."/>
            <person name="Li Y.-Z."/>
        </authorList>
    </citation>
    <scope>NUCLEOTIDE SEQUENCE [LARGE SCALE GENOMIC DNA]</scope>
    <source>
        <strain evidence="2 3">So0157-25</strain>
    </source>
</reference>
<evidence type="ECO:0000256" key="1">
    <source>
        <dbReference type="SAM" id="MobiDB-lite"/>
    </source>
</evidence>
<feature type="compositionally biased region" description="Polar residues" evidence="1">
    <location>
        <begin position="1"/>
        <end position="13"/>
    </location>
</feature>
<proteinExistence type="predicted"/>
<sequence length="64" mass="6785">MLSTSAMTGSAGSNGRAWRKEASSLVGSEQTILRKLMGFVAVASAKRGRSPRARLSMDRGTDAR</sequence>
<gene>
    <name evidence="2" type="ORF">BE08_43755</name>
</gene>
<evidence type="ECO:0000313" key="3">
    <source>
        <dbReference type="Proteomes" id="UP000075420"/>
    </source>
</evidence>
<name>A0A150PTT2_SORCE</name>
<feature type="region of interest" description="Disordered" evidence="1">
    <location>
        <begin position="45"/>
        <end position="64"/>
    </location>
</feature>
<feature type="compositionally biased region" description="Basic and acidic residues" evidence="1">
    <location>
        <begin position="55"/>
        <end position="64"/>
    </location>
</feature>
<comment type="caution">
    <text evidence="2">The sequence shown here is derived from an EMBL/GenBank/DDBJ whole genome shotgun (WGS) entry which is preliminary data.</text>
</comment>
<protein>
    <submittedName>
        <fullName evidence="2">Uncharacterized protein</fullName>
    </submittedName>
</protein>
<organism evidence="2 3">
    <name type="scientific">Sorangium cellulosum</name>
    <name type="common">Polyangium cellulosum</name>
    <dbReference type="NCBI Taxonomy" id="56"/>
    <lineage>
        <taxon>Bacteria</taxon>
        <taxon>Pseudomonadati</taxon>
        <taxon>Myxococcota</taxon>
        <taxon>Polyangia</taxon>
        <taxon>Polyangiales</taxon>
        <taxon>Polyangiaceae</taxon>
        <taxon>Sorangium</taxon>
    </lineage>
</organism>
<dbReference type="EMBL" id="JELY01000510">
    <property type="protein sequence ID" value="KYF59125.1"/>
    <property type="molecule type" value="Genomic_DNA"/>
</dbReference>
<evidence type="ECO:0000313" key="2">
    <source>
        <dbReference type="EMBL" id="KYF59125.1"/>
    </source>
</evidence>